<accession>A0AAE3HEB6</accession>
<reference evidence="1" key="1">
    <citation type="submission" date="2022-07" db="EMBL/GenBank/DDBJ databases">
        <title>Enhanced cultured diversity of the mouse gut microbiota enables custom-made synthetic communities.</title>
        <authorList>
            <person name="Afrizal A."/>
        </authorList>
    </citation>
    <scope>NUCLEOTIDE SEQUENCE</scope>
    <source>
        <strain evidence="1">DSM 28593</strain>
    </source>
</reference>
<evidence type="ECO:0000313" key="2">
    <source>
        <dbReference type="Proteomes" id="UP001205748"/>
    </source>
</evidence>
<dbReference type="Pfam" id="PF14375">
    <property type="entry name" value="Cys_rich_CWC"/>
    <property type="match status" value="1"/>
</dbReference>
<dbReference type="InterPro" id="IPR032720">
    <property type="entry name" value="Cys_rich_CWC"/>
</dbReference>
<comment type="caution">
    <text evidence="1">The sequence shown here is derived from an EMBL/GenBank/DDBJ whole genome shotgun (WGS) entry which is preliminary data.</text>
</comment>
<name>A0AAE3HEB6_9FIRM</name>
<organism evidence="1 2">
    <name type="scientific">Irregularibacter muris</name>
    <dbReference type="NCBI Taxonomy" id="1796619"/>
    <lineage>
        <taxon>Bacteria</taxon>
        <taxon>Bacillati</taxon>
        <taxon>Bacillota</taxon>
        <taxon>Clostridia</taxon>
        <taxon>Eubacteriales</taxon>
        <taxon>Eubacteriaceae</taxon>
        <taxon>Irregularibacter</taxon>
    </lineage>
</organism>
<dbReference type="Proteomes" id="UP001205748">
    <property type="component" value="Unassembled WGS sequence"/>
</dbReference>
<protein>
    <submittedName>
        <fullName evidence="1">Cysteine-rich CWC family protein</fullName>
    </submittedName>
</protein>
<sequence>MSVKEEERICPICGGDNNCQHGQGDCWCDKVKFPKKIFDIIPEDKKGKACVCKTCLEKFQK</sequence>
<dbReference type="EMBL" id="JANKAS010000002">
    <property type="protein sequence ID" value="MCR1897909.1"/>
    <property type="molecule type" value="Genomic_DNA"/>
</dbReference>
<dbReference type="RefSeq" id="WP_257529374.1">
    <property type="nucleotide sequence ID" value="NZ_JANKAS010000002.1"/>
</dbReference>
<proteinExistence type="predicted"/>
<evidence type="ECO:0000313" key="1">
    <source>
        <dbReference type="EMBL" id="MCR1897909.1"/>
    </source>
</evidence>
<keyword evidence="2" id="KW-1185">Reference proteome</keyword>
<gene>
    <name evidence="1" type="ORF">NSA47_02765</name>
</gene>
<dbReference type="AlphaFoldDB" id="A0AAE3HEB6"/>